<dbReference type="Proteomes" id="UP001060215">
    <property type="component" value="Chromosome 13"/>
</dbReference>
<dbReference type="EMBL" id="CM045770">
    <property type="protein sequence ID" value="KAI7992928.1"/>
    <property type="molecule type" value="Genomic_DNA"/>
</dbReference>
<reference evidence="1 2" key="1">
    <citation type="journal article" date="2022" name="Plant J.">
        <title>Chromosome-level genome of Camellia lanceoleosa provides a valuable resource for understanding genome evolution and self-incompatibility.</title>
        <authorList>
            <person name="Gong W."/>
            <person name="Xiao S."/>
            <person name="Wang L."/>
            <person name="Liao Z."/>
            <person name="Chang Y."/>
            <person name="Mo W."/>
            <person name="Hu G."/>
            <person name="Li W."/>
            <person name="Zhao G."/>
            <person name="Zhu H."/>
            <person name="Hu X."/>
            <person name="Ji K."/>
            <person name="Xiang X."/>
            <person name="Song Q."/>
            <person name="Yuan D."/>
            <person name="Jin S."/>
            <person name="Zhang L."/>
        </authorList>
    </citation>
    <scope>NUCLEOTIDE SEQUENCE [LARGE SCALE GENOMIC DNA]</scope>
    <source>
        <strain evidence="1">SQ_2022a</strain>
    </source>
</reference>
<accession>A0ACC0FWX3</accession>
<evidence type="ECO:0000313" key="1">
    <source>
        <dbReference type="EMBL" id="KAI7992928.1"/>
    </source>
</evidence>
<name>A0ACC0FWX3_9ERIC</name>
<gene>
    <name evidence="1" type="ORF">LOK49_LG12G02564</name>
</gene>
<sequence length="257" mass="29303">MDLNHGLRPLWNDKDVVDMLKCMNKFNRVIEIYLEHHPELDEQTKIEFDVSNSQSKLVIEEIDEREKKLQVALLGDGMRYDKRSGVGVDNLQGAAIDDKNVGCGVEVNDDEGTGFEDKNVGGGVEVDLEGTCFEDEFEAMMHGDEHQEMRDYEYNNSSTNSTDLEKYEDSEYGDDHSWMDIQESFEDDKGATSSKKRKIGLRNLNADREKRKAFEDDDEVELIEGGEQGEEQGFDEVTMVDDDEEDDSDIDLGDDED</sequence>
<evidence type="ECO:0000313" key="2">
    <source>
        <dbReference type="Proteomes" id="UP001060215"/>
    </source>
</evidence>
<comment type="caution">
    <text evidence="1">The sequence shown here is derived from an EMBL/GenBank/DDBJ whole genome shotgun (WGS) entry which is preliminary data.</text>
</comment>
<organism evidence="1 2">
    <name type="scientific">Camellia lanceoleosa</name>
    <dbReference type="NCBI Taxonomy" id="1840588"/>
    <lineage>
        <taxon>Eukaryota</taxon>
        <taxon>Viridiplantae</taxon>
        <taxon>Streptophyta</taxon>
        <taxon>Embryophyta</taxon>
        <taxon>Tracheophyta</taxon>
        <taxon>Spermatophyta</taxon>
        <taxon>Magnoliopsida</taxon>
        <taxon>eudicotyledons</taxon>
        <taxon>Gunneridae</taxon>
        <taxon>Pentapetalae</taxon>
        <taxon>asterids</taxon>
        <taxon>Ericales</taxon>
        <taxon>Theaceae</taxon>
        <taxon>Camellia</taxon>
    </lineage>
</organism>
<keyword evidence="2" id="KW-1185">Reference proteome</keyword>
<protein>
    <submittedName>
        <fullName evidence="1">Uncharacterized protein</fullName>
    </submittedName>
</protein>
<proteinExistence type="predicted"/>